<evidence type="ECO:0000313" key="3">
    <source>
        <dbReference type="Proteomes" id="UP000285138"/>
    </source>
</evidence>
<dbReference type="EMBL" id="QZAA01000239">
    <property type="protein sequence ID" value="RQD73723.1"/>
    <property type="molecule type" value="Genomic_DNA"/>
</dbReference>
<organism evidence="2 3">
    <name type="scientific">Candidatus Syntrophonatronum acetioxidans</name>
    <dbReference type="NCBI Taxonomy" id="1795816"/>
    <lineage>
        <taxon>Bacteria</taxon>
        <taxon>Bacillati</taxon>
        <taxon>Bacillota</taxon>
        <taxon>Clostridia</taxon>
        <taxon>Eubacteriales</taxon>
        <taxon>Syntrophomonadaceae</taxon>
        <taxon>Candidatus Syntrophonatronum</taxon>
    </lineage>
</organism>
<keyword evidence="1" id="KW-0175">Coiled coil</keyword>
<accession>A0A424YAZ0</accession>
<protein>
    <recommendedName>
        <fullName evidence="4">Na/Pi cotransporter family protein</fullName>
    </recommendedName>
</protein>
<dbReference type="Gene3D" id="1.20.58.220">
    <property type="entry name" value="Phosphate transport system protein phou homolog 2, domain 2"/>
    <property type="match status" value="1"/>
</dbReference>
<name>A0A424YAZ0_9FIRM</name>
<dbReference type="InterPro" id="IPR038078">
    <property type="entry name" value="PhoU-like_sf"/>
</dbReference>
<reference evidence="2 3" key="1">
    <citation type="submission" date="2018-08" db="EMBL/GenBank/DDBJ databases">
        <title>The metabolism and importance of syntrophic acetate oxidation coupled to methane or sulfide production in haloalkaline environments.</title>
        <authorList>
            <person name="Timmers P.H.A."/>
            <person name="Vavourakis C.D."/>
            <person name="Sorokin D.Y."/>
            <person name="Sinninghe Damste J.S."/>
            <person name="Muyzer G."/>
            <person name="Stams A.J.M."/>
            <person name="Plugge C.M."/>
        </authorList>
    </citation>
    <scope>NUCLEOTIDE SEQUENCE [LARGE SCALE GENOMIC DNA]</scope>
    <source>
        <strain evidence="2">MSAO_Bac1</strain>
    </source>
</reference>
<feature type="coiled-coil region" evidence="1">
    <location>
        <begin position="35"/>
        <end position="62"/>
    </location>
</feature>
<proteinExistence type="predicted"/>
<evidence type="ECO:0000256" key="1">
    <source>
        <dbReference type="SAM" id="Coils"/>
    </source>
</evidence>
<dbReference type="SUPFAM" id="SSF109755">
    <property type="entry name" value="PhoU-like"/>
    <property type="match status" value="1"/>
</dbReference>
<evidence type="ECO:0008006" key="4">
    <source>
        <dbReference type="Google" id="ProtNLM"/>
    </source>
</evidence>
<sequence>MSTNKKKVLGDLAPGMATVAGDLRTMLSLSFDAFLKHKEDEIKDLDRIIEKIDSQVEELAIRVPVLELEEREGITRILSIINSLESMKYNVLKVVNQTKAKISEGILFTNKAVSELKELFEAVLDLINDLNDVFITENQVLIKHIIDRIKEIEENAQKYATEHEERLIKGECLAKSSTLYLLSLDSLRDLLWHTKTIARELAY</sequence>
<evidence type="ECO:0000313" key="2">
    <source>
        <dbReference type="EMBL" id="RQD73723.1"/>
    </source>
</evidence>
<dbReference type="Proteomes" id="UP000285138">
    <property type="component" value="Unassembled WGS sequence"/>
</dbReference>
<dbReference type="AlphaFoldDB" id="A0A424YAZ0"/>
<comment type="caution">
    <text evidence="2">The sequence shown here is derived from an EMBL/GenBank/DDBJ whole genome shotgun (WGS) entry which is preliminary data.</text>
</comment>
<gene>
    <name evidence="2" type="ORF">D5R97_08925</name>
</gene>